<sequence>MAFAQLWRHRALELTCKDFVGATPAKEHPTRMSQRCCGNPAKNSCQATKNAKNRFLLIFKVSSCKT</sequence>
<evidence type="ECO:0000313" key="2">
    <source>
        <dbReference type="WBParaSite" id="nRc.2.0.1.t03285-RA"/>
    </source>
</evidence>
<accession>A0A915HP85</accession>
<keyword evidence="1" id="KW-1185">Reference proteome</keyword>
<dbReference type="WBParaSite" id="nRc.2.0.1.t03285-RA">
    <property type="protein sequence ID" value="nRc.2.0.1.t03285-RA"/>
    <property type="gene ID" value="nRc.2.0.1.g03285"/>
</dbReference>
<reference evidence="2" key="1">
    <citation type="submission" date="2022-11" db="UniProtKB">
        <authorList>
            <consortium name="WormBaseParasite"/>
        </authorList>
    </citation>
    <scope>IDENTIFICATION</scope>
</reference>
<organism evidence="1 2">
    <name type="scientific">Romanomermis culicivorax</name>
    <name type="common">Nematode worm</name>
    <dbReference type="NCBI Taxonomy" id="13658"/>
    <lineage>
        <taxon>Eukaryota</taxon>
        <taxon>Metazoa</taxon>
        <taxon>Ecdysozoa</taxon>
        <taxon>Nematoda</taxon>
        <taxon>Enoplea</taxon>
        <taxon>Dorylaimia</taxon>
        <taxon>Mermithida</taxon>
        <taxon>Mermithoidea</taxon>
        <taxon>Mermithidae</taxon>
        <taxon>Romanomermis</taxon>
    </lineage>
</organism>
<dbReference type="AlphaFoldDB" id="A0A915HP85"/>
<dbReference type="Proteomes" id="UP000887565">
    <property type="component" value="Unplaced"/>
</dbReference>
<evidence type="ECO:0000313" key="1">
    <source>
        <dbReference type="Proteomes" id="UP000887565"/>
    </source>
</evidence>
<name>A0A915HP85_ROMCU</name>
<protein>
    <submittedName>
        <fullName evidence="2">Uncharacterized protein</fullName>
    </submittedName>
</protein>
<proteinExistence type="predicted"/>